<feature type="transmembrane region" description="Helical" evidence="5">
    <location>
        <begin position="326"/>
        <end position="345"/>
    </location>
</feature>
<dbReference type="PROSITE" id="PS00217">
    <property type="entry name" value="SUGAR_TRANSPORT_2"/>
    <property type="match status" value="1"/>
</dbReference>
<name>A0A428T7E2_9HYPO</name>
<evidence type="ECO:0000256" key="3">
    <source>
        <dbReference type="ARBA" id="ARBA00022989"/>
    </source>
</evidence>
<dbReference type="InterPro" id="IPR005829">
    <property type="entry name" value="Sugar_transporter_CS"/>
</dbReference>
<evidence type="ECO:0000256" key="4">
    <source>
        <dbReference type="ARBA" id="ARBA00023136"/>
    </source>
</evidence>
<dbReference type="InterPro" id="IPR036259">
    <property type="entry name" value="MFS_trans_sf"/>
</dbReference>
<evidence type="ECO:0000256" key="5">
    <source>
        <dbReference type="SAM" id="Phobius"/>
    </source>
</evidence>
<feature type="transmembrane region" description="Helical" evidence="5">
    <location>
        <begin position="351"/>
        <end position="378"/>
    </location>
</feature>
<feature type="transmembrane region" description="Helical" evidence="5">
    <location>
        <begin position="168"/>
        <end position="189"/>
    </location>
</feature>
<accession>A0A428T7E2</accession>
<feature type="transmembrane region" description="Helical" evidence="5">
    <location>
        <begin position="53"/>
        <end position="77"/>
    </location>
</feature>
<comment type="caution">
    <text evidence="6">The sequence shown here is derived from an EMBL/GenBank/DDBJ whole genome shotgun (WGS) entry which is preliminary data.</text>
</comment>
<keyword evidence="3 5" id="KW-1133">Transmembrane helix</keyword>
<dbReference type="InterPro" id="IPR005828">
    <property type="entry name" value="MFS_sugar_transport-like"/>
</dbReference>
<evidence type="ECO:0000256" key="1">
    <source>
        <dbReference type="ARBA" id="ARBA00004141"/>
    </source>
</evidence>
<dbReference type="InterPro" id="IPR050360">
    <property type="entry name" value="MFS_Sugar_Transporters"/>
</dbReference>
<feature type="transmembrane region" description="Helical" evidence="5">
    <location>
        <begin position="105"/>
        <end position="124"/>
    </location>
</feature>
<dbReference type="EMBL" id="NKCK01000120">
    <property type="protein sequence ID" value="RSL97961.1"/>
    <property type="molecule type" value="Genomic_DNA"/>
</dbReference>
<proteinExistence type="predicted"/>
<dbReference type="Proteomes" id="UP000287144">
    <property type="component" value="Unassembled WGS sequence"/>
</dbReference>
<reference evidence="6 7" key="1">
    <citation type="submission" date="2017-06" db="EMBL/GenBank/DDBJ databases">
        <title>Comparative genomic analysis of Ambrosia Fusariam Clade fungi.</title>
        <authorList>
            <person name="Stajich J.E."/>
            <person name="Carrillo J."/>
            <person name="Kijimoto T."/>
            <person name="Eskalen A."/>
            <person name="O'Donnell K."/>
            <person name="Kasson M."/>
        </authorList>
    </citation>
    <scope>NUCLEOTIDE SEQUENCE [LARGE SCALE GENOMIC DNA]</scope>
    <source>
        <strain evidence="6 7">NRRL62579</strain>
    </source>
</reference>
<organism evidence="6 7">
    <name type="scientific">Fusarium oligoseptatum</name>
    <dbReference type="NCBI Taxonomy" id="2604345"/>
    <lineage>
        <taxon>Eukaryota</taxon>
        <taxon>Fungi</taxon>
        <taxon>Dikarya</taxon>
        <taxon>Ascomycota</taxon>
        <taxon>Pezizomycotina</taxon>
        <taxon>Sordariomycetes</taxon>
        <taxon>Hypocreomycetidae</taxon>
        <taxon>Hypocreales</taxon>
        <taxon>Nectriaceae</taxon>
        <taxon>Fusarium</taxon>
        <taxon>Fusarium solani species complex</taxon>
    </lineage>
</organism>
<dbReference type="Gene3D" id="1.20.1250.20">
    <property type="entry name" value="MFS general substrate transporter like domains"/>
    <property type="match status" value="1"/>
</dbReference>
<evidence type="ECO:0000256" key="2">
    <source>
        <dbReference type="ARBA" id="ARBA00022692"/>
    </source>
</evidence>
<feature type="transmembrane region" description="Helical" evidence="5">
    <location>
        <begin position="294"/>
        <end position="314"/>
    </location>
</feature>
<comment type="subcellular location">
    <subcellularLocation>
        <location evidence="1">Membrane</location>
        <topology evidence="1">Multi-pass membrane protein</topology>
    </subcellularLocation>
</comment>
<dbReference type="GO" id="GO:0016020">
    <property type="term" value="C:membrane"/>
    <property type="evidence" value="ECO:0007669"/>
    <property type="project" value="UniProtKB-SubCell"/>
</dbReference>
<evidence type="ECO:0000313" key="7">
    <source>
        <dbReference type="Proteomes" id="UP000287144"/>
    </source>
</evidence>
<protein>
    <recommendedName>
        <fullName evidence="8">Major facilitator superfamily (MFS) profile domain-containing protein</fullName>
    </recommendedName>
</protein>
<keyword evidence="2 5" id="KW-0812">Transmembrane</keyword>
<evidence type="ECO:0000313" key="6">
    <source>
        <dbReference type="EMBL" id="RSL97961.1"/>
    </source>
</evidence>
<feature type="transmembrane region" description="Helical" evidence="5">
    <location>
        <begin position="201"/>
        <end position="220"/>
    </location>
</feature>
<dbReference type="Pfam" id="PF00083">
    <property type="entry name" value="Sugar_tr"/>
    <property type="match status" value="1"/>
</dbReference>
<keyword evidence="4 5" id="KW-0472">Membrane</keyword>
<evidence type="ECO:0008006" key="8">
    <source>
        <dbReference type="Google" id="ProtNLM"/>
    </source>
</evidence>
<dbReference type="PANTHER" id="PTHR48022:SF53">
    <property type="entry name" value="ALPHA-GLUCOSIDE TRANSPORTER, PUTATIVE (AFU_ORTHOLOGUE AFUA_3G01700)-RELATED"/>
    <property type="match status" value="1"/>
</dbReference>
<feature type="transmembrane region" description="Helical" evidence="5">
    <location>
        <begin position="420"/>
        <end position="441"/>
    </location>
</feature>
<dbReference type="PANTHER" id="PTHR48022">
    <property type="entry name" value="PLASTIDIC GLUCOSE TRANSPORTER 4"/>
    <property type="match status" value="1"/>
</dbReference>
<dbReference type="AlphaFoldDB" id="A0A428T7E2"/>
<dbReference type="SUPFAM" id="SSF103473">
    <property type="entry name" value="MFS general substrate transporter"/>
    <property type="match status" value="1"/>
</dbReference>
<gene>
    <name evidence="6" type="ORF">CEP52_010599</name>
</gene>
<keyword evidence="7" id="KW-1185">Reference proteome</keyword>
<sequence length="493" mass="55293">MAQDKVIPTEQGLAGLDLNDPQVHELIQRAQDADAADKKLTVREALKKYKKAVFWACLLSVSLIMEGYDLVMIGSFYGQTQFQQHFGKLANWPVFLINAYSQDRYGARLTMMVFMAYLTVMIFIIAFAPSLSILALGEALCGVAWGVFQTLSTTYACEVVPTVLRPYVTAWVCMCWGFGILLSSGVVRATSDIKSNLAWRLPFYLQWIWPVPLFLVAYFAPESPWNAVRRGKIDEARHSLMRLATASADKEAAVEASLAYIRHTTELEKAETQGASFWECFKGTNLRRTEINCVVWAAQILCGNAILGFVIVFLQAAGWSEVQSFNLNISLSACYIIGAIGGLGWSDSKDAYLAVGLLFVVSTLCNMITIGPVCYPIVAETPSGRLRYKTIVIGRFVYNLTAIFNNAVTPRMISASGWGWGAKTGLFYAGTNLFCFIWCWFRLPETKDRTFGEIDILFENKVPARKFKYTKVDQFAQHSDYVFQEKVEHEQIE</sequence>
<feature type="transmembrane region" description="Helical" evidence="5">
    <location>
        <begin position="390"/>
        <end position="408"/>
    </location>
</feature>
<dbReference type="GO" id="GO:0005351">
    <property type="term" value="F:carbohydrate:proton symporter activity"/>
    <property type="evidence" value="ECO:0007669"/>
    <property type="project" value="TreeGrafter"/>
</dbReference>